<dbReference type="RefSeq" id="WP_306727213.1">
    <property type="nucleotide sequence ID" value="NZ_JAVDDT010000001.1"/>
</dbReference>
<dbReference type="PANTHER" id="PTHR17224">
    <property type="entry name" value="PEPTIDYL-TRNA HYDROLASE"/>
    <property type="match status" value="1"/>
</dbReference>
<feature type="active site" description="Proton acceptor" evidence="7">
    <location>
        <position position="23"/>
    </location>
</feature>
<sequence>MSEQLKLVVGLGNPGADYVDTRHNAGFWFVDELAARHGGQFVGERKFHGDIARIHVAGHDLRLLKPMTFMNRSGQSVRAVMDFFKLKPEEILVAHDELDLAPGVVRLKWNGGHGGHNGLRDLNQHLGREYRRLRLGIGHPGKASAVVGYVLKRASSEDEGLIREAIAAACDALPDMLAQGFEAGMNRLHSRA</sequence>
<keyword evidence="11" id="KW-1185">Reference proteome</keyword>
<dbReference type="SUPFAM" id="SSF53178">
    <property type="entry name" value="Peptidyl-tRNA hydrolase-like"/>
    <property type="match status" value="1"/>
</dbReference>
<dbReference type="EC" id="3.1.1.29" evidence="1 7"/>
<reference evidence="10 11" key="1">
    <citation type="submission" date="2023-08" db="EMBL/GenBank/DDBJ databases">
        <title>Whole-genome sequencing of halo(alkali)philic microorganisms from hypersaline lakes.</title>
        <authorList>
            <person name="Sorokin D.Y."/>
            <person name="Abbas B."/>
            <person name="Merkel A.Y."/>
        </authorList>
    </citation>
    <scope>NUCLEOTIDE SEQUENCE [LARGE SCALE GENOMIC DNA]</scope>
    <source>
        <strain evidence="10 11">AB-CW4</strain>
    </source>
</reference>
<comment type="catalytic activity">
    <reaction evidence="7 8">
        <text>an N-acyl-L-alpha-aminoacyl-tRNA + H2O = an N-acyl-L-amino acid + a tRNA + H(+)</text>
        <dbReference type="Rhea" id="RHEA:54448"/>
        <dbReference type="Rhea" id="RHEA-COMP:10123"/>
        <dbReference type="Rhea" id="RHEA-COMP:13883"/>
        <dbReference type="ChEBI" id="CHEBI:15377"/>
        <dbReference type="ChEBI" id="CHEBI:15378"/>
        <dbReference type="ChEBI" id="CHEBI:59874"/>
        <dbReference type="ChEBI" id="CHEBI:78442"/>
        <dbReference type="ChEBI" id="CHEBI:138191"/>
        <dbReference type="EC" id="3.1.1.29"/>
    </reaction>
</comment>
<keyword evidence="3 7" id="KW-0378">Hydrolase</keyword>
<feature type="site" description="Stabilizes the basic form of H active site to accept a proton" evidence="7">
    <location>
        <position position="96"/>
    </location>
</feature>
<evidence type="ECO:0000256" key="3">
    <source>
        <dbReference type="ARBA" id="ARBA00022801"/>
    </source>
</evidence>
<dbReference type="GO" id="GO:0004045">
    <property type="term" value="F:peptidyl-tRNA hydrolase activity"/>
    <property type="evidence" value="ECO:0007669"/>
    <property type="project" value="UniProtKB-EC"/>
</dbReference>
<feature type="binding site" evidence="7">
    <location>
        <position position="18"/>
    </location>
    <ligand>
        <name>tRNA</name>
        <dbReference type="ChEBI" id="CHEBI:17843"/>
    </ligand>
</feature>
<dbReference type="EMBL" id="JAVDDT010000001">
    <property type="protein sequence ID" value="MDQ2068734.1"/>
    <property type="molecule type" value="Genomic_DNA"/>
</dbReference>
<dbReference type="NCBIfam" id="TIGR00447">
    <property type="entry name" value="pth"/>
    <property type="match status" value="1"/>
</dbReference>
<proteinExistence type="inferred from homology"/>
<dbReference type="PANTHER" id="PTHR17224:SF1">
    <property type="entry name" value="PEPTIDYL-TRNA HYDROLASE"/>
    <property type="match status" value="1"/>
</dbReference>
<comment type="function">
    <text evidence="7">Catalyzes the release of premature peptidyl moieties from peptidyl-tRNA molecules trapped in stalled 50S ribosomal subunits, and thus maintains levels of free tRNAs and 50S ribosomes.</text>
</comment>
<dbReference type="PROSITE" id="PS01195">
    <property type="entry name" value="PEPT_TRNA_HYDROL_1"/>
    <property type="match status" value="1"/>
</dbReference>
<dbReference type="InterPro" id="IPR036416">
    <property type="entry name" value="Pept_tRNA_hydro_sf"/>
</dbReference>
<evidence type="ECO:0000256" key="4">
    <source>
        <dbReference type="ARBA" id="ARBA00022884"/>
    </source>
</evidence>
<feature type="binding site" evidence="7">
    <location>
        <position position="71"/>
    </location>
    <ligand>
        <name>tRNA</name>
        <dbReference type="ChEBI" id="CHEBI:17843"/>
    </ligand>
</feature>
<evidence type="ECO:0000256" key="9">
    <source>
        <dbReference type="RuleBase" id="RU004320"/>
    </source>
</evidence>
<evidence type="ECO:0000256" key="1">
    <source>
        <dbReference type="ARBA" id="ARBA00013260"/>
    </source>
</evidence>
<comment type="function">
    <text evidence="7">Hydrolyzes ribosome-free peptidyl-tRNAs (with 1 or more amino acids incorporated), which drop off the ribosome during protein synthesis, or as a result of ribosome stalling.</text>
</comment>
<evidence type="ECO:0000256" key="2">
    <source>
        <dbReference type="ARBA" id="ARBA00022555"/>
    </source>
</evidence>
<comment type="similarity">
    <text evidence="5 7 9">Belongs to the PTH family.</text>
</comment>
<dbReference type="Gene3D" id="3.40.50.1470">
    <property type="entry name" value="Peptidyl-tRNA hydrolase"/>
    <property type="match status" value="1"/>
</dbReference>
<gene>
    <name evidence="7 10" type="primary">pth</name>
    <name evidence="10" type="ORF">RBH19_02455</name>
</gene>
<comment type="subcellular location">
    <subcellularLocation>
        <location evidence="7">Cytoplasm</location>
    </subcellularLocation>
</comment>
<dbReference type="HAMAP" id="MF_00083">
    <property type="entry name" value="Pept_tRNA_hydro_bact"/>
    <property type="match status" value="1"/>
</dbReference>
<protein>
    <recommendedName>
        <fullName evidence="6 7">Peptidyl-tRNA hydrolase</fullName>
        <shortName evidence="7">Pth</shortName>
        <ecNumber evidence="1 7">3.1.1.29</ecNumber>
    </recommendedName>
</protein>
<dbReference type="Proteomes" id="UP001239019">
    <property type="component" value="Unassembled WGS sequence"/>
</dbReference>
<keyword evidence="7" id="KW-0963">Cytoplasm</keyword>
<comment type="subunit">
    <text evidence="7">Monomer.</text>
</comment>
<feature type="binding site" evidence="7">
    <location>
        <position position="69"/>
    </location>
    <ligand>
        <name>tRNA</name>
        <dbReference type="ChEBI" id="CHEBI:17843"/>
    </ligand>
</feature>
<keyword evidence="2 7" id="KW-0820">tRNA-binding</keyword>
<dbReference type="Pfam" id="PF01195">
    <property type="entry name" value="Pept_tRNA_hydro"/>
    <property type="match status" value="1"/>
</dbReference>
<feature type="binding site" evidence="7">
    <location>
        <position position="117"/>
    </location>
    <ligand>
        <name>tRNA</name>
        <dbReference type="ChEBI" id="CHEBI:17843"/>
    </ligand>
</feature>
<evidence type="ECO:0000256" key="7">
    <source>
        <dbReference type="HAMAP-Rule" id="MF_00083"/>
    </source>
</evidence>
<dbReference type="PROSITE" id="PS01196">
    <property type="entry name" value="PEPT_TRNA_HYDROL_2"/>
    <property type="match status" value="1"/>
</dbReference>
<keyword evidence="4 7" id="KW-0694">RNA-binding</keyword>
<dbReference type="InterPro" id="IPR001328">
    <property type="entry name" value="Pept_tRNA_hydro"/>
</dbReference>
<comment type="caution">
    <text evidence="10">The sequence shown here is derived from an EMBL/GenBank/DDBJ whole genome shotgun (WGS) entry which is preliminary data.</text>
</comment>
<evidence type="ECO:0000313" key="10">
    <source>
        <dbReference type="EMBL" id="MDQ2068734.1"/>
    </source>
</evidence>
<dbReference type="InterPro" id="IPR018171">
    <property type="entry name" value="Pept_tRNA_hydro_CS"/>
</dbReference>
<evidence type="ECO:0000256" key="8">
    <source>
        <dbReference type="RuleBase" id="RU000673"/>
    </source>
</evidence>
<feature type="site" description="Discriminates between blocked and unblocked aminoacyl-tRNA" evidence="7">
    <location>
        <position position="13"/>
    </location>
</feature>
<evidence type="ECO:0000313" key="11">
    <source>
        <dbReference type="Proteomes" id="UP001239019"/>
    </source>
</evidence>
<organism evidence="10 11">
    <name type="scientific">Natronospira bacteriovora</name>
    <dbReference type="NCBI Taxonomy" id="3069753"/>
    <lineage>
        <taxon>Bacteria</taxon>
        <taxon>Pseudomonadati</taxon>
        <taxon>Pseudomonadota</taxon>
        <taxon>Gammaproteobacteria</taxon>
        <taxon>Natronospirales</taxon>
        <taxon>Natronospiraceae</taxon>
        <taxon>Natronospira</taxon>
    </lineage>
</organism>
<name>A0ABU0W3Y9_9GAMM</name>
<evidence type="ECO:0000256" key="5">
    <source>
        <dbReference type="ARBA" id="ARBA00038063"/>
    </source>
</evidence>
<evidence type="ECO:0000256" key="6">
    <source>
        <dbReference type="ARBA" id="ARBA00050038"/>
    </source>
</evidence>
<accession>A0ABU0W3Y9</accession>
<dbReference type="CDD" id="cd00462">
    <property type="entry name" value="PTH"/>
    <property type="match status" value="1"/>
</dbReference>